<dbReference type="CDD" id="cd00221">
    <property type="entry name" value="Vsr"/>
    <property type="match status" value="1"/>
</dbReference>
<gene>
    <name evidence="7" type="ORF">NO2_1105</name>
</gene>
<keyword evidence="3" id="KW-0227">DNA damage</keyword>
<dbReference type="InterPro" id="IPR011335">
    <property type="entry name" value="Restrct_endonuc-II-like"/>
</dbReference>
<keyword evidence="2" id="KW-0255">Endonuclease</keyword>
<dbReference type="Gene3D" id="3.40.960.10">
    <property type="entry name" value="VSR Endonuclease"/>
    <property type="match status" value="1"/>
</dbReference>
<dbReference type="AlphaFoldDB" id="A0A388TI53"/>
<evidence type="ECO:0000256" key="2">
    <source>
        <dbReference type="ARBA" id="ARBA00022759"/>
    </source>
</evidence>
<dbReference type="GO" id="GO:0004519">
    <property type="term" value="F:endonuclease activity"/>
    <property type="evidence" value="ECO:0007669"/>
    <property type="project" value="UniProtKB-KW"/>
</dbReference>
<evidence type="ECO:0000256" key="1">
    <source>
        <dbReference type="ARBA" id="ARBA00022722"/>
    </source>
</evidence>
<keyword evidence="1" id="KW-0540">Nuclease</keyword>
<evidence type="ECO:0000256" key="4">
    <source>
        <dbReference type="ARBA" id="ARBA00022801"/>
    </source>
</evidence>
<accession>A0A388TI53</accession>
<evidence type="ECO:0000313" key="7">
    <source>
        <dbReference type="EMBL" id="GBR76573.1"/>
    </source>
</evidence>
<proteinExistence type="inferred from homology"/>
<dbReference type="GO" id="GO:0016787">
    <property type="term" value="F:hydrolase activity"/>
    <property type="evidence" value="ECO:0007669"/>
    <property type="project" value="UniProtKB-KW"/>
</dbReference>
<evidence type="ECO:0000313" key="8">
    <source>
        <dbReference type="Proteomes" id="UP000275925"/>
    </source>
</evidence>
<keyword evidence="4" id="KW-0378">Hydrolase</keyword>
<keyword evidence="8" id="KW-1185">Reference proteome</keyword>
<comment type="caution">
    <text evidence="7">The sequence shown here is derived from an EMBL/GenBank/DDBJ whole genome shotgun (WGS) entry which is preliminary data.</text>
</comment>
<sequence>MSRIRSQNTKPELLLGQYLRDHGLRDFQKNVKNLPGTPDICFLDKKLAVFVHGCFWHGCPHCRLKQPETHADFWRKKIARTRERDRQAVSELRRLGWRTLEIWECELKKDILAAALEINNLYYGITA</sequence>
<dbReference type="Pfam" id="PF03852">
    <property type="entry name" value="Vsr"/>
    <property type="match status" value="1"/>
</dbReference>
<dbReference type="Proteomes" id="UP000275925">
    <property type="component" value="Unassembled WGS sequence"/>
</dbReference>
<protein>
    <submittedName>
        <fullName evidence="7">Restriction endonuclease-like super family</fullName>
    </submittedName>
</protein>
<dbReference type="SUPFAM" id="SSF52980">
    <property type="entry name" value="Restriction endonuclease-like"/>
    <property type="match status" value="1"/>
</dbReference>
<evidence type="ECO:0000256" key="6">
    <source>
        <dbReference type="ARBA" id="ARBA00029466"/>
    </source>
</evidence>
<reference evidence="7 8" key="1">
    <citation type="journal article" date="2019" name="ISME J.">
        <title>Genome analyses of uncultured TG2/ZB3 bacteria in 'Margulisbacteria' specifically attached to ectosymbiotic spirochetes of protists in the termite gut.</title>
        <authorList>
            <person name="Utami Y.D."/>
            <person name="Kuwahara H."/>
            <person name="Igai K."/>
            <person name="Murakami T."/>
            <person name="Sugaya K."/>
            <person name="Morikawa T."/>
            <person name="Nagura Y."/>
            <person name="Yuki M."/>
            <person name="Deevong P."/>
            <person name="Inoue T."/>
            <person name="Kihara K."/>
            <person name="Lo N."/>
            <person name="Yamada A."/>
            <person name="Ohkuma M."/>
            <person name="Hongoh Y."/>
        </authorList>
    </citation>
    <scope>NUCLEOTIDE SEQUENCE [LARGE SCALE GENOMIC DNA]</scope>
    <source>
        <strain evidence="7">NkOx7-02</strain>
    </source>
</reference>
<dbReference type="NCBIfam" id="TIGR00632">
    <property type="entry name" value="vsr"/>
    <property type="match status" value="1"/>
</dbReference>
<comment type="similarity">
    <text evidence="6">Belongs to the Vsr family.</text>
</comment>
<evidence type="ECO:0000256" key="3">
    <source>
        <dbReference type="ARBA" id="ARBA00022763"/>
    </source>
</evidence>
<evidence type="ECO:0000256" key="5">
    <source>
        <dbReference type="ARBA" id="ARBA00023204"/>
    </source>
</evidence>
<dbReference type="GO" id="GO:0006298">
    <property type="term" value="P:mismatch repair"/>
    <property type="evidence" value="ECO:0007669"/>
    <property type="project" value="InterPro"/>
</dbReference>
<dbReference type="EMBL" id="BGZO01000033">
    <property type="protein sequence ID" value="GBR76573.1"/>
    <property type="molecule type" value="Genomic_DNA"/>
</dbReference>
<name>A0A388TI53_9BACT</name>
<dbReference type="InterPro" id="IPR004603">
    <property type="entry name" value="DNA_mismatch_endonuc_vsr"/>
</dbReference>
<organism evidence="7 8">
    <name type="scientific">Candidatus Termititenax persephonae</name>
    <dbReference type="NCBI Taxonomy" id="2218525"/>
    <lineage>
        <taxon>Bacteria</taxon>
        <taxon>Bacillati</taxon>
        <taxon>Candidatus Margulisiibacteriota</taxon>
        <taxon>Candidatus Termititenacia</taxon>
        <taxon>Candidatus Termititenacales</taxon>
        <taxon>Candidatus Termititenacaceae</taxon>
        <taxon>Candidatus Termititenax</taxon>
    </lineage>
</organism>
<keyword evidence="5" id="KW-0234">DNA repair</keyword>